<keyword evidence="9" id="KW-1185">Reference proteome</keyword>
<evidence type="ECO:0000256" key="3">
    <source>
        <dbReference type="ARBA" id="ARBA00022630"/>
    </source>
</evidence>
<evidence type="ECO:0000256" key="6">
    <source>
        <dbReference type="SAM" id="SignalP"/>
    </source>
</evidence>
<evidence type="ECO:0000256" key="2">
    <source>
        <dbReference type="ARBA" id="ARBA00005466"/>
    </source>
</evidence>
<dbReference type="InterPro" id="IPR006094">
    <property type="entry name" value="Oxid_FAD_bind_N"/>
</dbReference>
<comment type="caution">
    <text evidence="8">The sequence shown here is derived from an EMBL/GenBank/DDBJ whole genome shotgun (WGS) entry which is preliminary data.</text>
</comment>
<accession>A0ABV6QLK9</accession>
<protein>
    <submittedName>
        <fullName evidence="8">FAD-dependent oxidoreductase</fullName>
    </submittedName>
</protein>
<dbReference type="EMBL" id="JBHLTC010000018">
    <property type="protein sequence ID" value="MFC0625478.1"/>
    <property type="molecule type" value="Genomic_DNA"/>
</dbReference>
<dbReference type="PROSITE" id="PS51387">
    <property type="entry name" value="FAD_PCMH"/>
    <property type="match status" value="1"/>
</dbReference>
<evidence type="ECO:0000259" key="7">
    <source>
        <dbReference type="PROSITE" id="PS51387"/>
    </source>
</evidence>
<dbReference type="InterPro" id="IPR050416">
    <property type="entry name" value="FAD-linked_Oxidoreductase"/>
</dbReference>
<dbReference type="Pfam" id="PF01565">
    <property type="entry name" value="FAD_binding_4"/>
    <property type="match status" value="1"/>
</dbReference>
<dbReference type="Pfam" id="PF08031">
    <property type="entry name" value="BBE"/>
    <property type="match status" value="1"/>
</dbReference>
<keyword evidence="3" id="KW-0285">Flavoprotein</keyword>
<feature type="chain" id="PRO_5047263235" evidence="6">
    <location>
        <begin position="34"/>
        <end position="568"/>
    </location>
</feature>
<dbReference type="RefSeq" id="WP_380047934.1">
    <property type="nucleotide sequence ID" value="NZ_JBHLTC010000018.1"/>
</dbReference>
<feature type="signal peptide" evidence="6">
    <location>
        <begin position="1"/>
        <end position="33"/>
    </location>
</feature>
<dbReference type="PANTHER" id="PTHR42973:SF39">
    <property type="entry name" value="FAD-BINDING PCMH-TYPE DOMAIN-CONTAINING PROTEIN"/>
    <property type="match status" value="1"/>
</dbReference>
<evidence type="ECO:0000256" key="5">
    <source>
        <dbReference type="ARBA" id="ARBA00023002"/>
    </source>
</evidence>
<evidence type="ECO:0000256" key="1">
    <source>
        <dbReference type="ARBA" id="ARBA00001974"/>
    </source>
</evidence>
<dbReference type="InterPro" id="IPR006311">
    <property type="entry name" value="TAT_signal"/>
</dbReference>
<organism evidence="8 9">
    <name type="scientific">Kribbella deserti</name>
    <dbReference type="NCBI Taxonomy" id="1926257"/>
    <lineage>
        <taxon>Bacteria</taxon>
        <taxon>Bacillati</taxon>
        <taxon>Actinomycetota</taxon>
        <taxon>Actinomycetes</taxon>
        <taxon>Propionibacteriales</taxon>
        <taxon>Kribbellaceae</taxon>
        <taxon>Kribbella</taxon>
    </lineage>
</organism>
<dbReference type="PANTHER" id="PTHR42973">
    <property type="entry name" value="BINDING OXIDOREDUCTASE, PUTATIVE (AFU_ORTHOLOGUE AFUA_1G17690)-RELATED"/>
    <property type="match status" value="1"/>
</dbReference>
<keyword evidence="5" id="KW-0560">Oxidoreductase</keyword>
<comment type="cofactor">
    <cofactor evidence="1">
        <name>FAD</name>
        <dbReference type="ChEBI" id="CHEBI:57692"/>
    </cofactor>
</comment>
<dbReference type="PROSITE" id="PS51318">
    <property type="entry name" value="TAT"/>
    <property type="match status" value="1"/>
</dbReference>
<dbReference type="InterPro" id="IPR016169">
    <property type="entry name" value="FAD-bd_PCMH_sub2"/>
</dbReference>
<comment type="similarity">
    <text evidence="2">Belongs to the oxygen-dependent FAD-linked oxidoreductase family.</text>
</comment>
<keyword evidence="6" id="KW-0732">Signal</keyword>
<reference evidence="8 9" key="1">
    <citation type="submission" date="2024-09" db="EMBL/GenBank/DDBJ databases">
        <authorList>
            <person name="Sun Q."/>
            <person name="Mori K."/>
        </authorList>
    </citation>
    <scope>NUCLEOTIDE SEQUENCE [LARGE SCALE GENOMIC DNA]</scope>
    <source>
        <strain evidence="8 9">CGMCC 1.15906</strain>
    </source>
</reference>
<dbReference type="InterPro" id="IPR016166">
    <property type="entry name" value="FAD-bd_PCMH"/>
</dbReference>
<dbReference type="Gene3D" id="3.40.462.20">
    <property type="match status" value="1"/>
</dbReference>
<dbReference type="Proteomes" id="UP001589890">
    <property type="component" value="Unassembled WGS sequence"/>
</dbReference>
<dbReference type="InterPro" id="IPR012951">
    <property type="entry name" value="BBE"/>
</dbReference>
<evidence type="ECO:0000256" key="4">
    <source>
        <dbReference type="ARBA" id="ARBA00022827"/>
    </source>
</evidence>
<feature type="domain" description="FAD-binding PCMH-type" evidence="7">
    <location>
        <begin position="79"/>
        <end position="259"/>
    </location>
</feature>
<proteinExistence type="inferred from homology"/>
<sequence length="568" mass="61762">MPETGVQRRSVLLGTAAAAVGGMAAAGSTSASAFAGVPADTTAAAQAAAGGTGGVPGGPTIRPDDPRYRELSTGNNQRFVSQPDYIRMITSTEDAERAVRDAVRAGKRVSIRGGGHCFSDFVCNPEIEVVLDVSQMTRVYYDQVRRAFAVEAGARLINVYESLFKGWNVTIPGGICYSVGVGGHISGGGYGLLSRAHGLTVDHLYAVEVVTVGHGGQVRTVVATREPNDPNRDLWWGHTGAGGGNFGVVTKYWFRSPDAKGNNPSDQLINPPSTVLISAIEFPWQQLTKAKFTRLLKNFGAWHERNASPKSPNVQLSSLFNVSSLAHGSLGMFTQVPNDIPNARAILDDYLAAITEGVDITPQEVTKPLAEIGVLPGFAEPRVLPWLQATRLVGTNNPTITNPTSRGVHKSAYMLKNFTDAQIAAVYKHMTRPDFQNPDTMLVLFSFGGQVNAVRPNATANAQRDTIFKMCFQTFWEKESDDEFYVGWARDIFSEFFATTGGVPVPGTNADGCYINYPDNDMADSRHNKSGVPWSTLYFKENYPRLQQVKRRYDPTNYFRHALSIEPA</sequence>
<dbReference type="Gene3D" id="3.30.465.10">
    <property type="match status" value="1"/>
</dbReference>
<dbReference type="SUPFAM" id="SSF56176">
    <property type="entry name" value="FAD-binding/transporter-associated domain-like"/>
    <property type="match status" value="1"/>
</dbReference>
<dbReference type="InterPro" id="IPR036318">
    <property type="entry name" value="FAD-bd_PCMH-like_sf"/>
</dbReference>
<name>A0ABV6QLK9_9ACTN</name>
<gene>
    <name evidence="8" type="ORF">ACFFGN_15460</name>
</gene>
<evidence type="ECO:0000313" key="8">
    <source>
        <dbReference type="EMBL" id="MFC0625478.1"/>
    </source>
</evidence>
<evidence type="ECO:0000313" key="9">
    <source>
        <dbReference type="Proteomes" id="UP001589890"/>
    </source>
</evidence>
<keyword evidence="4" id="KW-0274">FAD</keyword>